<accession>A0A8D8V073</accession>
<organism evidence="1">
    <name type="scientific">Cacopsylla melanoneura</name>
    <dbReference type="NCBI Taxonomy" id="428564"/>
    <lineage>
        <taxon>Eukaryota</taxon>
        <taxon>Metazoa</taxon>
        <taxon>Ecdysozoa</taxon>
        <taxon>Arthropoda</taxon>
        <taxon>Hexapoda</taxon>
        <taxon>Insecta</taxon>
        <taxon>Pterygota</taxon>
        <taxon>Neoptera</taxon>
        <taxon>Paraneoptera</taxon>
        <taxon>Hemiptera</taxon>
        <taxon>Sternorrhyncha</taxon>
        <taxon>Psylloidea</taxon>
        <taxon>Psyllidae</taxon>
        <taxon>Psyllinae</taxon>
        <taxon>Cacopsylla</taxon>
    </lineage>
</organism>
<dbReference type="EMBL" id="HBUF01351923">
    <property type="protein sequence ID" value="CAG6714539.1"/>
    <property type="molecule type" value="Transcribed_RNA"/>
</dbReference>
<reference evidence="1" key="1">
    <citation type="submission" date="2021-05" db="EMBL/GenBank/DDBJ databases">
        <authorList>
            <person name="Alioto T."/>
            <person name="Alioto T."/>
            <person name="Gomez Garrido J."/>
        </authorList>
    </citation>
    <scope>NUCLEOTIDE SEQUENCE</scope>
</reference>
<proteinExistence type="predicted"/>
<dbReference type="EMBL" id="HBUF01351922">
    <property type="protein sequence ID" value="CAG6714538.1"/>
    <property type="molecule type" value="Transcribed_RNA"/>
</dbReference>
<protein>
    <submittedName>
        <fullName evidence="1">Uncharacterized protein</fullName>
    </submittedName>
</protein>
<evidence type="ECO:0000313" key="1">
    <source>
        <dbReference type="EMBL" id="CAG6714539.1"/>
    </source>
</evidence>
<name>A0A8D8V073_9HEMI</name>
<sequence length="105" mass="12473">MILFKSVRLQRPKIYLNMATRVMGNAITFMVQNYVKQTMYDRATDTHVNGRAPTFFVRQRHRYARKHMLDRDRCIQESTTSGLGKLFELRATFHNIKLSACHFQF</sequence>
<dbReference type="AlphaFoldDB" id="A0A8D8V073"/>